<keyword evidence="3" id="KW-0812">Transmembrane</keyword>
<keyword evidence="8" id="KW-1185">Reference proteome</keyword>
<dbReference type="Gene3D" id="3.40.630.10">
    <property type="entry name" value="Zn peptidases"/>
    <property type="match status" value="1"/>
</dbReference>
<gene>
    <name evidence="7" type="ORF">LSUE1_G009010</name>
</gene>
<dbReference type="Pfam" id="PF04389">
    <property type="entry name" value="Peptidase_M28"/>
    <property type="match status" value="1"/>
</dbReference>
<dbReference type="InterPro" id="IPR046450">
    <property type="entry name" value="PA_dom_sf"/>
</dbReference>
<feature type="domain" description="PA" evidence="4">
    <location>
        <begin position="263"/>
        <end position="345"/>
    </location>
</feature>
<dbReference type="Gene3D" id="3.50.30.30">
    <property type="match status" value="1"/>
</dbReference>
<reference evidence="7 8" key="1">
    <citation type="submission" date="2018-05" db="EMBL/GenBank/DDBJ databases">
        <title>Genome sequencing and assembly of the regulated plant pathogen Lachnellula willkommii and related sister species for the development of diagnostic species identification markers.</title>
        <authorList>
            <person name="Giroux E."/>
            <person name="Bilodeau G."/>
        </authorList>
    </citation>
    <scope>NUCLEOTIDE SEQUENCE [LARGE SCALE GENOMIC DNA]</scope>
    <source>
        <strain evidence="7 8">CBS 268.59</strain>
    </source>
</reference>
<feature type="compositionally biased region" description="Basic and acidic residues" evidence="2">
    <location>
        <begin position="31"/>
        <end position="63"/>
    </location>
</feature>
<keyword evidence="7" id="KW-0378">Hydrolase</keyword>
<dbReference type="FunFam" id="3.40.630.10:FF:000101">
    <property type="entry name" value="N-acetylated alpha-linked acidic dipeptidase like 1"/>
    <property type="match status" value="1"/>
</dbReference>
<feature type="domain" description="Transferrin receptor-like dimerisation" evidence="5">
    <location>
        <begin position="701"/>
        <end position="825"/>
    </location>
</feature>
<evidence type="ECO:0000313" key="7">
    <source>
        <dbReference type="EMBL" id="TVY59126.1"/>
    </source>
</evidence>
<feature type="domain" description="Peptidase M28" evidence="6">
    <location>
        <begin position="449"/>
        <end position="632"/>
    </location>
</feature>
<evidence type="ECO:0000259" key="6">
    <source>
        <dbReference type="Pfam" id="PF04389"/>
    </source>
</evidence>
<dbReference type="EMBL" id="QGMK01002382">
    <property type="protein sequence ID" value="TVY59126.1"/>
    <property type="molecule type" value="Genomic_DNA"/>
</dbReference>
<dbReference type="InterPro" id="IPR007484">
    <property type="entry name" value="Peptidase_M28"/>
</dbReference>
<keyword evidence="3" id="KW-0472">Membrane</keyword>
<keyword evidence="3" id="KW-1133">Transmembrane helix</keyword>
<accession>A0A8T9BXA7</accession>
<sequence length="830" mass="92455">REGLLGPESAGRIPVPTRRQGYRPPPTEESSSVRDSLEHDAFLGQDSERGSEDSEVSRVRGEMEEMDIEDAPGTESTWGKRITSLSRSIHLPFRWKWKWKLPEGMKLNVNVCLVLARCVAILVIMGVVYLLFVSGIFSNPAGRMQMFEPESVRRHVQEMMSSARIEEHLRVVTQADHFAGTEGDYVLAQYVEEFFLSNGLENVRKDEYEVYLNFPKEGGRKVEILGDDGTVTWTAQIEEDLVYTDPPRQQTPVFHGLSRAGDVTGPVIYANYGSREDFKRLYDSGIETKGAIALVRYYGTQTDRGLKVKAAEMAGFAGCIIYSDPADEAPDCKPAPEGRCMPKGGVQRGSLGLTSWLVGDVLTPGFASTKDAKPISKDNNPGLVNIPSIPLSWGDAQHLLQAIKGYGDQCPDEWTGAVPDVEYWSGNMSSPRVHLVNEQDENEKQKIWNVMGQITGVEQEEKAIIIGNHRDAWAYGAADPGSGTAVMLEVIHIFGDLMARGWRPLRTIQFASWDAEEYNLIGSTEYVEDNMEKLRTDAFVYMNVDVAVGGSDFQASGSPIFKRALNAVLDRVVDPFRNESLKAIWDGRGDKIGGLGAGSDYVAFQDMAGTSSIDFGFDGPPYPYHSAYDNFEWMLRVGDPGMIYHNLLAQVWALMILEYSDRLVMPFDMSAYSSSLTGWAMDLENWAENKGANQNGKPAWNTDSLREAVFQFANDAREFEKWELEWDAVVLASNGYETNILAAHRKSHNTRMANFETHLLDLEEGGGIPNRTQYKHVVFGPQLWSGYDSAMFPAIRDAVDADDWALAQKQVEKAAAIIMRASKKLVGNWA</sequence>
<dbReference type="Proteomes" id="UP000469558">
    <property type="component" value="Unassembled WGS sequence"/>
</dbReference>
<dbReference type="CDD" id="cd08022">
    <property type="entry name" value="M28_PSMA_like"/>
    <property type="match status" value="1"/>
</dbReference>
<dbReference type="PANTHER" id="PTHR10404:SF71">
    <property type="entry name" value="CARBOXYPEPTIDASE TRE2, PUTATIVE (AFU_ORTHOLOGUE AFUA_3G10650)-RELATED"/>
    <property type="match status" value="1"/>
</dbReference>
<evidence type="ECO:0000256" key="1">
    <source>
        <dbReference type="ARBA" id="ARBA00005634"/>
    </source>
</evidence>
<dbReference type="SUPFAM" id="SSF52025">
    <property type="entry name" value="PA domain"/>
    <property type="match status" value="1"/>
</dbReference>
<evidence type="ECO:0000256" key="2">
    <source>
        <dbReference type="SAM" id="MobiDB-lite"/>
    </source>
</evidence>
<name>A0A8T9BXA7_9HELO</name>
<evidence type="ECO:0000259" key="4">
    <source>
        <dbReference type="Pfam" id="PF02225"/>
    </source>
</evidence>
<dbReference type="AlphaFoldDB" id="A0A8T9BXA7"/>
<feature type="transmembrane region" description="Helical" evidence="3">
    <location>
        <begin position="107"/>
        <end position="132"/>
    </location>
</feature>
<dbReference type="GO" id="GO:0004180">
    <property type="term" value="F:carboxypeptidase activity"/>
    <property type="evidence" value="ECO:0007669"/>
    <property type="project" value="UniProtKB-KW"/>
</dbReference>
<comment type="caution">
    <text evidence="7">The sequence shown here is derived from an EMBL/GenBank/DDBJ whole genome shotgun (WGS) entry which is preliminary data.</text>
</comment>
<evidence type="ECO:0000313" key="8">
    <source>
        <dbReference type="Proteomes" id="UP000469558"/>
    </source>
</evidence>
<keyword evidence="7" id="KW-0121">Carboxypeptidase</keyword>
<comment type="similarity">
    <text evidence="1">Belongs to the peptidase M28 family. M28B subfamily.</text>
</comment>
<dbReference type="Pfam" id="PF02225">
    <property type="entry name" value="PA"/>
    <property type="match status" value="1"/>
</dbReference>
<dbReference type="CDD" id="cd02121">
    <property type="entry name" value="PA_GCPII_like"/>
    <property type="match status" value="1"/>
</dbReference>
<dbReference type="InterPro" id="IPR007365">
    <property type="entry name" value="TFR-like_dimer_dom"/>
</dbReference>
<dbReference type="SUPFAM" id="SSF47672">
    <property type="entry name" value="Transferrin receptor-like dimerisation domain"/>
    <property type="match status" value="1"/>
</dbReference>
<dbReference type="InterPro" id="IPR036757">
    <property type="entry name" value="TFR-like_dimer_dom_sf"/>
</dbReference>
<feature type="region of interest" description="Disordered" evidence="2">
    <location>
        <begin position="1"/>
        <end position="77"/>
    </location>
</feature>
<proteinExistence type="inferred from homology"/>
<dbReference type="InterPro" id="IPR003137">
    <property type="entry name" value="PA_domain"/>
</dbReference>
<evidence type="ECO:0000256" key="3">
    <source>
        <dbReference type="SAM" id="Phobius"/>
    </source>
</evidence>
<feature type="non-terminal residue" evidence="7">
    <location>
        <position position="1"/>
    </location>
</feature>
<protein>
    <submittedName>
        <fullName evidence="7">Putative glutamate carboxypeptidase</fullName>
    </submittedName>
</protein>
<dbReference type="Pfam" id="PF04253">
    <property type="entry name" value="TFR_dimer"/>
    <property type="match status" value="1"/>
</dbReference>
<organism evidence="7 8">
    <name type="scientific">Lachnellula suecica</name>
    <dbReference type="NCBI Taxonomy" id="602035"/>
    <lineage>
        <taxon>Eukaryota</taxon>
        <taxon>Fungi</taxon>
        <taxon>Dikarya</taxon>
        <taxon>Ascomycota</taxon>
        <taxon>Pezizomycotina</taxon>
        <taxon>Leotiomycetes</taxon>
        <taxon>Helotiales</taxon>
        <taxon>Lachnaceae</taxon>
        <taxon>Lachnellula</taxon>
    </lineage>
</organism>
<keyword evidence="7" id="KW-0645">Protease</keyword>
<dbReference type="InterPro" id="IPR039373">
    <property type="entry name" value="Peptidase_M28B"/>
</dbReference>
<dbReference type="Gene3D" id="1.20.930.40">
    <property type="entry name" value="Transferrin receptor-like, dimerisation domain"/>
    <property type="match status" value="1"/>
</dbReference>
<evidence type="ECO:0000259" key="5">
    <source>
        <dbReference type="Pfam" id="PF04253"/>
    </source>
</evidence>
<dbReference type="PANTHER" id="PTHR10404">
    <property type="entry name" value="N-ACETYLATED-ALPHA-LINKED ACIDIC DIPEPTIDASE"/>
    <property type="match status" value="1"/>
</dbReference>
<dbReference type="OrthoDB" id="5841748at2759"/>
<dbReference type="SUPFAM" id="SSF53187">
    <property type="entry name" value="Zn-dependent exopeptidases"/>
    <property type="match status" value="1"/>
</dbReference>